<dbReference type="Proteomes" id="UP001500420">
    <property type="component" value="Unassembled WGS sequence"/>
</dbReference>
<keyword evidence="5" id="KW-0479">Metal-binding</keyword>
<protein>
    <submittedName>
        <fullName evidence="10">Alkaline phosphatase</fullName>
    </submittedName>
</protein>
<gene>
    <name evidence="10" type="ORF">GCM10009020_12790</name>
</gene>
<evidence type="ECO:0000256" key="4">
    <source>
        <dbReference type="ARBA" id="ARBA00022553"/>
    </source>
</evidence>
<name>A0AAV3T8V5_9EURY</name>
<dbReference type="PANTHER" id="PTHR11596">
    <property type="entry name" value="ALKALINE PHOSPHATASE"/>
    <property type="match status" value="1"/>
</dbReference>
<dbReference type="RefSeq" id="WP_343773092.1">
    <property type="nucleotide sequence ID" value="NZ_BAAADV010000001.1"/>
</dbReference>
<dbReference type="Gene3D" id="1.10.60.40">
    <property type="match status" value="1"/>
</dbReference>
<organism evidence="10 11">
    <name type="scientific">Natronoarchaeum mannanilyticum</name>
    <dbReference type="NCBI Taxonomy" id="926360"/>
    <lineage>
        <taxon>Archaea</taxon>
        <taxon>Methanobacteriati</taxon>
        <taxon>Methanobacteriota</taxon>
        <taxon>Stenosarchaea group</taxon>
        <taxon>Halobacteria</taxon>
        <taxon>Halobacteriales</taxon>
        <taxon>Natronoarchaeaceae</taxon>
    </lineage>
</organism>
<keyword evidence="11" id="KW-1185">Reference proteome</keyword>
<comment type="cofactor">
    <cofactor evidence="1">
        <name>Mg(2+)</name>
        <dbReference type="ChEBI" id="CHEBI:18420"/>
    </cofactor>
</comment>
<evidence type="ECO:0000256" key="6">
    <source>
        <dbReference type="ARBA" id="ARBA00022801"/>
    </source>
</evidence>
<dbReference type="GO" id="GO:0046872">
    <property type="term" value="F:metal ion binding"/>
    <property type="evidence" value="ECO:0007669"/>
    <property type="project" value="UniProtKB-KW"/>
</dbReference>
<accession>A0AAV3T8V5</accession>
<evidence type="ECO:0000313" key="10">
    <source>
        <dbReference type="EMBL" id="GAA0668437.1"/>
    </source>
</evidence>
<comment type="similarity">
    <text evidence="3">Belongs to the alkaline phosphatase family.</text>
</comment>
<dbReference type="InterPro" id="IPR001952">
    <property type="entry name" value="Alkaline_phosphatase"/>
</dbReference>
<evidence type="ECO:0000256" key="1">
    <source>
        <dbReference type="ARBA" id="ARBA00001946"/>
    </source>
</evidence>
<dbReference type="InterPro" id="IPR017850">
    <property type="entry name" value="Alkaline_phosphatase_core_sf"/>
</dbReference>
<evidence type="ECO:0000256" key="5">
    <source>
        <dbReference type="ARBA" id="ARBA00022723"/>
    </source>
</evidence>
<feature type="region of interest" description="Disordered" evidence="9">
    <location>
        <begin position="493"/>
        <end position="538"/>
    </location>
</feature>
<comment type="cofactor">
    <cofactor evidence="2">
        <name>Zn(2+)</name>
        <dbReference type="ChEBI" id="CHEBI:29105"/>
    </cofactor>
</comment>
<proteinExistence type="inferred from homology"/>
<dbReference type="PANTHER" id="PTHR11596:SF5">
    <property type="entry name" value="ALKALINE PHOSPHATASE"/>
    <property type="match status" value="1"/>
</dbReference>
<evidence type="ECO:0000256" key="2">
    <source>
        <dbReference type="ARBA" id="ARBA00001947"/>
    </source>
</evidence>
<evidence type="ECO:0000256" key="7">
    <source>
        <dbReference type="ARBA" id="ARBA00022833"/>
    </source>
</evidence>
<feature type="compositionally biased region" description="Basic and acidic residues" evidence="9">
    <location>
        <begin position="512"/>
        <end position="538"/>
    </location>
</feature>
<dbReference type="SUPFAM" id="SSF53649">
    <property type="entry name" value="Alkaline phosphatase-like"/>
    <property type="match status" value="1"/>
</dbReference>
<dbReference type="EMBL" id="BAAADV010000001">
    <property type="protein sequence ID" value="GAA0668437.1"/>
    <property type="molecule type" value="Genomic_DNA"/>
</dbReference>
<dbReference type="Pfam" id="PF00245">
    <property type="entry name" value="Alk_phosphatase"/>
    <property type="match status" value="1"/>
</dbReference>
<dbReference type="Gene3D" id="3.40.720.10">
    <property type="entry name" value="Alkaline Phosphatase, subunit A"/>
    <property type="match status" value="1"/>
</dbReference>
<dbReference type="InterPro" id="IPR018247">
    <property type="entry name" value="EF_Hand_1_Ca_BS"/>
</dbReference>
<keyword evidence="8" id="KW-0460">Magnesium</keyword>
<evidence type="ECO:0000313" key="11">
    <source>
        <dbReference type="Proteomes" id="UP001500420"/>
    </source>
</evidence>
<dbReference type="PRINTS" id="PR00113">
    <property type="entry name" value="ALKPHPHTASE"/>
</dbReference>
<evidence type="ECO:0000256" key="3">
    <source>
        <dbReference type="ARBA" id="ARBA00005984"/>
    </source>
</evidence>
<dbReference type="CDD" id="cd16012">
    <property type="entry name" value="ALP"/>
    <property type="match status" value="1"/>
</dbReference>
<keyword evidence="6" id="KW-0378">Hydrolase</keyword>
<dbReference type="GO" id="GO:0004035">
    <property type="term" value="F:alkaline phosphatase activity"/>
    <property type="evidence" value="ECO:0007669"/>
    <property type="project" value="TreeGrafter"/>
</dbReference>
<comment type="caution">
    <text evidence="10">The sequence shown here is derived from an EMBL/GenBank/DDBJ whole genome shotgun (WGS) entry which is preliminary data.</text>
</comment>
<keyword evidence="7" id="KW-0862">Zinc</keyword>
<dbReference type="AlphaFoldDB" id="A0AAV3T8V5"/>
<dbReference type="PROSITE" id="PS00123">
    <property type="entry name" value="ALKALINE_PHOSPHATASE"/>
    <property type="match status" value="1"/>
</dbReference>
<evidence type="ECO:0000256" key="9">
    <source>
        <dbReference type="SAM" id="MobiDB-lite"/>
    </source>
</evidence>
<keyword evidence="4" id="KW-0597">Phosphoprotein</keyword>
<dbReference type="InterPro" id="IPR018299">
    <property type="entry name" value="Alkaline_phosphatase_AS"/>
</dbReference>
<sequence>MRRRQFITALGATGLLGAAGPASAGTGEGALGSEIENVIVLIGDGMGFDPIEVTSVVHGDLSMQSMTGVGYTRTNSRSGEVTDSAAAGTALATGHKAYNGQISVRGEQGDEDPTPLLTQLELAQERGKATGLVSTTRITHATPAAFGSHVPDRGMEEVIAEQLVDTGVDVLMGGGRDQWSGDLLDRARSEDYEVLFDESDLRGADGDRLLGLFDDSHVTYTLDRDDSIPSLPRMTASAVDRLEGDEGFFLTVEGGRIDHAEHGNDAQTTVAETAEFDAVVDWALDYAEGRDDTLVVVTSDHETGGMATGNGYGSPIEADAIRSAQASNAAIAAAIDDGADVREAVEGNVDVELTDEDVARIEDARDADGSYALSNELGAVVSEHLGVAWASNAHTGPAQTVMAAGPGVEPFDGWIHHVDLSVTVAALLLFGRLADVSDDERERWERRVARNGPSGRLDAYLALEYVGPATDDVTEALDVDGDGVVDYADVLRILDDEEPSDSKPGRGRGRGRNRDDDGRGRGRPDKWERRTPDRFHDA</sequence>
<dbReference type="SMART" id="SM00098">
    <property type="entry name" value="alkPPc"/>
    <property type="match status" value="1"/>
</dbReference>
<dbReference type="PROSITE" id="PS00018">
    <property type="entry name" value="EF_HAND_1"/>
    <property type="match status" value="1"/>
</dbReference>
<reference evidence="10 11" key="1">
    <citation type="journal article" date="2019" name="Int. J. Syst. Evol. Microbiol.">
        <title>The Global Catalogue of Microorganisms (GCM) 10K type strain sequencing project: providing services to taxonomists for standard genome sequencing and annotation.</title>
        <authorList>
            <consortium name="The Broad Institute Genomics Platform"/>
            <consortium name="The Broad Institute Genome Sequencing Center for Infectious Disease"/>
            <person name="Wu L."/>
            <person name="Ma J."/>
        </authorList>
    </citation>
    <scope>NUCLEOTIDE SEQUENCE [LARGE SCALE GENOMIC DNA]</scope>
    <source>
        <strain evidence="10 11">JCM 16328</strain>
    </source>
</reference>
<evidence type="ECO:0000256" key="8">
    <source>
        <dbReference type="ARBA" id="ARBA00022842"/>
    </source>
</evidence>